<dbReference type="EMBL" id="MHKO01000019">
    <property type="protein sequence ID" value="OGY92576.1"/>
    <property type="molecule type" value="Genomic_DNA"/>
</dbReference>
<evidence type="ECO:0000259" key="1">
    <source>
        <dbReference type="PROSITE" id="PS50910"/>
    </source>
</evidence>
<dbReference type="InterPro" id="IPR007842">
    <property type="entry name" value="HEPN_dom"/>
</dbReference>
<protein>
    <recommendedName>
        <fullName evidence="1">HEPN domain-containing protein</fullName>
    </recommendedName>
</protein>
<proteinExistence type="predicted"/>
<dbReference type="Pfam" id="PF05168">
    <property type="entry name" value="HEPN"/>
    <property type="match status" value="1"/>
</dbReference>
<dbReference type="AlphaFoldDB" id="A0A1G2BUH5"/>
<dbReference type="Proteomes" id="UP000178109">
    <property type="component" value="Unassembled WGS sequence"/>
</dbReference>
<dbReference type="Gene3D" id="1.20.120.330">
    <property type="entry name" value="Nucleotidyltransferases domain 2"/>
    <property type="match status" value="1"/>
</dbReference>
<feature type="domain" description="HEPN" evidence="1">
    <location>
        <begin position="12"/>
        <end position="125"/>
    </location>
</feature>
<evidence type="ECO:0000313" key="2">
    <source>
        <dbReference type="EMBL" id="OGY92576.1"/>
    </source>
</evidence>
<dbReference type="STRING" id="1798553.A3H70_00775"/>
<accession>A0A1G2BUH5</accession>
<name>A0A1G2BUH5_9BACT</name>
<dbReference type="SMART" id="SM00748">
    <property type="entry name" value="HEPN"/>
    <property type="match status" value="1"/>
</dbReference>
<sequence length="130" mass="14671">MKDSQAQANRWRKQAEYDLQQAERCSADNSFAYGCFFAEQAAQKFLKSYLIGQGQRFINIHSVGELLKEAGSLDKKFIALVPMGQKLDRYYLSSRYPDALPDPAIPAESYSRADANEALDIARQISNVIK</sequence>
<dbReference type="SUPFAM" id="SSF81593">
    <property type="entry name" value="Nucleotidyltransferase substrate binding subunit/domain"/>
    <property type="match status" value="1"/>
</dbReference>
<gene>
    <name evidence="2" type="ORF">A3H70_00775</name>
</gene>
<comment type="caution">
    <text evidence="2">The sequence shown here is derived from an EMBL/GenBank/DDBJ whole genome shotgun (WGS) entry which is preliminary data.</text>
</comment>
<evidence type="ECO:0000313" key="3">
    <source>
        <dbReference type="Proteomes" id="UP000178109"/>
    </source>
</evidence>
<reference evidence="2 3" key="1">
    <citation type="journal article" date="2016" name="Nat. Commun.">
        <title>Thousands of microbial genomes shed light on interconnected biogeochemical processes in an aquifer system.</title>
        <authorList>
            <person name="Anantharaman K."/>
            <person name="Brown C.T."/>
            <person name="Hug L.A."/>
            <person name="Sharon I."/>
            <person name="Castelle C.J."/>
            <person name="Probst A.J."/>
            <person name="Thomas B.C."/>
            <person name="Singh A."/>
            <person name="Wilkins M.J."/>
            <person name="Karaoz U."/>
            <person name="Brodie E.L."/>
            <person name="Williams K.H."/>
            <person name="Hubbard S.S."/>
            <person name="Banfield J.F."/>
        </authorList>
    </citation>
    <scope>NUCLEOTIDE SEQUENCE [LARGE SCALE GENOMIC DNA]</scope>
</reference>
<dbReference type="PROSITE" id="PS50910">
    <property type="entry name" value="HEPN"/>
    <property type="match status" value="1"/>
</dbReference>
<organism evidence="2 3">
    <name type="scientific">Candidatus Komeilibacteria bacterium RIFCSPLOWO2_02_FULL_48_11</name>
    <dbReference type="NCBI Taxonomy" id="1798553"/>
    <lineage>
        <taxon>Bacteria</taxon>
        <taxon>Candidatus Komeiliibacteriota</taxon>
    </lineage>
</organism>